<gene>
    <name evidence="1" type="ORF">CPB83DRAFT_748517</name>
</gene>
<dbReference type="AlphaFoldDB" id="A0A9P6JMZ2"/>
<keyword evidence="2" id="KW-1185">Reference proteome</keyword>
<comment type="caution">
    <text evidence="1">The sequence shown here is derived from an EMBL/GenBank/DDBJ whole genome shotgun (WGS) entry which is preliminary data.</text>
</comment>
<dbReference type="InterPro" id="IPR011009">
    <property type="entry name" value="Kinase-like_dom_sf"/>
</dbReference>
<accession>A0A9P6JMZ2</accession>
<feature type="non-terminal residue" evidence="1">
    <location>
        <position position="1"/>
    </location>
</feature>
<dbReference type="EMBL" id="MU157875">
    <property type="protein sequence ID" value="KAF9526160.1"/>
    <property type="molecule type" value="Genomic_DNA"/>
</dbReference>
<reference evidence="1" key="1">
    <citation type="submission" date="2020-11" db="EMBL/GenBank/DDBJ databases">
        <authorList>
            <consortium name="DOE Joint Genome Institute"/>
            <person name="Ahrendt S."/>
            <person name="Riley R."/>
            <person name="Andreopoulos W."/>
            <person name="Labutti K."/>
            <person name="Pangilinan J."/>
            <person name="Ruiz-Duenas F.J."/>
            <person name="Barrasa J.M."/>
            <person name="Sanchez-Garcia M."/>
            <person name="Camarero S."/>
            <person name="Miyauchi S."/>
            <person name="Serrano A."/>
            <person name="Linde D."/>
            <person name="Babiker R."/>
            <person name="Drula E."/>
            <person name="Ayuso-Fernandez I."/>
            <person name="Pacheco R."/>
            <person name="Padilla G."/>
            <person name="Ferreira P."/>
            <person name="Barriuso J."/>
            <person name="Kellner H."/>
            <person name="Castanera R."/>
            <person name="Alfaro M."/>
            <person name="Ramirez L."/>
            <person name="Pisabarro A.G."/>
            <person name="Kuo A."/>
            <person name="Tritt A."/>
            <person name="Lipzen A."/>
            <person name="He G."/>
            <person name="Yan M."/>
            <person name="Ng V."/>
            <person name="Cullen D."/>
            <person name="Martin F."/>
            <person name="Rosso M.-N."/>
            <person name="Henrissat B."/>
            <person name="Hibbett D."/>
            <person name="Martinez A.T."/>
            <person name="Grigoriev I.V."/>
        </authorList>
    </citation>
    <scope>NUCLEOTIDE SEQUENCE</scope>
    <source>
        <strain evidence="1">CBS 506.95</strain>
    </source>
</reference>
<evidence type="ECO:0000313" key="1">
    <source>
        <dbReference type="EMBL" id="KAF9526160.1"/>
    </source>
</evidence>
<dbReference type="OrthoDB" id="4062651at2759"/>
<sequence>VVVKFRQTYGEVGRKLLSSKSLAPRFRFCRHVELVRMLVVVMDFIEGIPLVANSLKLDIDPGTFKIQSLRDGLKELHNQVLVHGELSASKIVLGESGVMLLDFEYCGPERTARYPVDVDTGREMGRQEGSRRGGLIKKIHD</sequence>
<protein>
    <submittedName>
        <fullName evidence="1">Uncharacterized protein</fullName>
    </submittedName>
</protein>
<name>A0A9P6JMZ2_9AGAR</name>
<organism evidence="1 2">
    <name type="scientific">Crepidotus variabilis</name>
    <dbReference type="NCBI Taxonomy" id="179855"/>
    <lineage>
        <taxon>Eukaryota</taxon>
        <taxon>Fungi</taxon>
        <taxon>Dikarya</taxon>
        <taxon>Basidiomycota</taxon>
        <taxon>Agaricomycotina</taxon>
        <taxon>Agaricomycetes</taxon>
        <taxon>Agaricomycetidae</taxon>
        <taxon>Agaricales</taxon>
        <taxon>Agaricineae</taxon>
        <taxon>Crepidotaceae</taxon>
        <taxon>Crepidotus</taxon>
    </lineage>
</organism>
<feature type="non-terminal residue" evidence="1">
    <location>
        <position position="141"/>
    </location>
</feature>
<dbReference type="Proteomes" id="UP000807306">
    <property type="component" value="Unassembled WGS sequence"/>
</dbReference>
<dbReference type="SUPFAM" id="SSF56112">
    <property type="entry name" value="Protein kinase-like (PK-like)"/>
    <property type="match status" value="1"/>
</dbReference>
<proteinExistence type="predicted"/>
<evidence type="ECO:0000313" key="2">
    <source>
        <dbReference type="Proteomes" id="UP000807306"/>
    </source>
</evidence>